<dbReference type="KEGG" id="mcos:GM418_19050"/>
<organism evidence="1 2">
    <name type="scientific">Maribellus comscasis</name>
    <dbReference type="NCBI Taxonomy" id="2681766"/>
    <lineage>
        <taxon>Bacteria</taxon>
        <taxon>Pseudomonadati</taxon>
        <taxon>Bacteroidota</taxon>
        <taxon>Bacteroidia</taxon>
        <taxon>Marinilabiliales</taxon>
        <taxon>Prolixibacteraceae</taxon>
        <taxon>Maribellus</taxon>
    </lineage>
</organism>
<dbReference type="Proteomes" id="UP000428260">
    <property type="component" value="Chromosome"/>
</dbReference>
<proteinExistence type="predicted"/>
<dbReference type="SUPFAM" id="SSF53756">
    <property type="entry name" value="UDP-Glycosyltransferase/glycogen phosphorylase"/>
    <property type="match status" value="1"/>
</dbReference>
<dbReference type="Gene3D" id="3.40.50.2000">
    <property type="entry name" value="Glycogen Phosphorylase B"/>
    <property type="match status" value="1"/>
</dbReference>
<gene>
    <name evidence="1" type="ORF">GM418_19050</name>
</gene>
<evidence type="ECO:0000313" key="2">
    <source>
        <dbReference type="Proteomes" id="UP000428260"/>
    </source>
</evidence>
<keyword evidence="1" id="KW-0808">Transferase</keyword>
<reference evidence="1 2" key="1">
    <citation type="submission" date="2019-11" db="EMBL/GenBank/DDBJ databases">
        <authorList>
            <person name="Zheng R.K."/>
            <person name="Sun C.M."/>
        </authorList>
    </citation>
    <scope>NUCLEOTIDE SEQUENCE [LARGE SCALE GENOMIC DNA]</scope>
    <source>
        <strain evidence="1 2">WC007</strain>
    </source>
</reference>
<dbReference type="Gene3D" id="3.40.50.11010">
    <property type="match status" value="1"/>
</dbReference>
<name>A0A6I6JZV4_9BACT</name>
<evidence type="ECO:0000313" key="1">
    <source>
        <dbReference type="EMBL" id="QGY45692.1"/>
    </source>
</evidence>
<dbReference type="RefSeq" id="WP_158868835.1">
    <property type="nucleotide sequence ID" value="NZ_CP046401.1"/>
</dbReference>
<accession>A0A6I6JZV4</accession>
<dbReference type="EMBL" id="CP046401">
    <property type="protein sequence ID" value="QGY45692.1"/>
    <property type="molecule type" value="Genomic_DNA"/>
</dbReference>
<dbReference type="GO" id="GO:0016740">
    <property type="term" value="F:transferase activity"/>
    <property type="evidence" value="ECO:0007669"/>
    <property type="project" value="UniProtKB-KW"/>
</dbReference>
<sequence length="395" mass="45414">MIKGKDIVVIGIQPWDIEIGSNCKDIAKEFSKNNRVLFVNIPISYLEAWKNSDNKIVKNRKAVIKNPSLSIKQINENLFNLTPATYIHPSNSFPGFLFKMINKQNNKKLAISIKKATYELGFKDILLFNDQHMFLGFSLKELLNPKLSIYYIRDNLLIVPYWRKHGLQMEPYLIAKSDIVFTNSLYYEEYARKYNENSFMVGQGCDVSIYQPDRTEVSEELKSIDKPIIGYVGYLSTKRLDVNLIAGIAKAKPDFEIVLVGPENESFKKTELHHISNVTFLGPRPPETLPSYIKGFTIAMNPQQLTKATIGNYPRKIDEYLAMGIPTIATKTKAMKWFKDTVMLGETLEDYLENIDLIMNSDTEEKRVKRIQTGNNHSWTTCVNLMYDKIKEIGH</sequence>
<keyword evidence="2" id="KW-1185">Reference proteome</keyword>
<dbReference type="AlphaFoldDB" id="A0A6I6JZV4"/>
<dbReference type="Pfam" id="PF13692">
    <property type="entry name" value="Glyco_trans_1_4"/>
    <property type="match status" value="1"/>
</dbReference>
<protein>
    <submittedName>
        <fullName evidence="1">Glycosyltransferase</fullName>
    </submittedName>
</protein>